<sequence length="73" mass="8550">MLDCCQRCEFCTFKLSCAPLCRWPCVARRLGRRMWRLLWMSTGTRLRVGEIVGTAVDEHRHKVSARSCFQINC</sequence>
<organism evidence="1 2">
    <name type="scientific">Dunaliella salina</name>
    <name type="common">Green alga</name>
    <name type="synonym">Protococcus salinus</name>
    <dbReference type="NCBI Taxonomy" id="3046"/>
    <lineage>
        <taxon>Eukaryota</taxon>
        <taxon>Viridiplantae</taxon>
        <taxon>Chlorophyta</taxon>
        <taxon>core chlorophytes</taxon>
        <taxon>Chlorophyceae</taxon>
        <taxon>CS clade</taxon>
        <taxon>Chlamydomonadales</taxon>
        <taxon>Dunaliellaceae</taxon>
        <taxon>Dunaliella</taxon>
    </lineage>
</organism>
<gene>
    <name evidence="1" type="ORF">DUNSADRAFT_17636</name>
</gene>
<keyword evidence="2" id="KW-1185">Reference proteome</keyword>
<comment type="caution">
    <text evidence="1">The sequence shown here is derived from an EMBL/GenBank/DDBJ whole genome shotgun (WGS) entry which is preliminary data.</text>
</comment>
<evidence type="ECO:0000313" key="1">
    <source>
        <dbReference type="EMBL" id="KAF5840152.1"/>
    </source>
</evidence>
<evidence type="ECO:0000313" key="2">
    <source>
        <dbReference type="Proteomes" id="UP000815325"/>
    </source>
</evidence>
<accession>A0ABQ7GZZ9</accession>
<proteinExistence type="predicted"/>
<evidence type="ECO:0008006" key="3">
    <source>
        <dbReference type="Google" id="ProtNLM"/>
    </source>
</evidence>
<reference evidence="1" key="1">
    <citation type="submission" date="2017-08" db="EMBL/GenBank/DDBJ databases">
        <authorList>
            <person name="Polle J.E."/>
            <person name="Barry K."/>
            <person name="Cushman J."/>
            <person name="Schmutz J."/>
            <person name="Tran D."/>
            <person name="Hathwaick L.T."/>
            <person name="Yim W.C."/>
            <person name="Jenkins J."/>
            <person name="Mckie-Krisberg Z.M."/>
            <person name="Prochnik S."/>
            <person name="Lindquist E."/>
            <person name="Dockter R.B."/>
            <person name="Adam C."/>
            <person name="Molina H."/>
            <person name="Bunkerborg J."/>
            <person name="Jin E."/>
            <person name="Buchheim M."/>
            <person name="Magnuson J."/>
        </authorList>
    </citation>
    <scope>NUCLEOTIDE SEQUENCE</scope>
    <source>
        <strain evidence="1">CCAP 19/18</strain>
    </source>
</reference>
<name>A0ABQ7GZZ9_DUNSA</name>
<protein>
    <recommendedName>
        <fullName evidence="3">Encoded protein</fullName>
    </recommendedName>
</protein>
<dbReference type="EMBL" id="MU069522">
    <property type="protein sequence ID" value="KAF5840152.1"/>
    <property type="molecule type" value="Genomic_DNA"/>
</dbReference>
<dbReference type="Proteomes" id="UP000815325">
    <property type="component" value="Unassembled WGS sequence"/>
</dbReference>